<protein>
    <submittedName>
        <fullName evidence="2">Uncharacterized protein</fullName>
    </submittedName>
</protein>
<name>L8GR68_ACACF</name>
<feature type="compositionally biased region" description="Basic and acidic residues" evidence="1">
    <location>
        <begin position="101"/>
        <end position="116"/>
    </location>
</feature>
<sequence length="206" mass="21235">MADQQQLNSSLPDAAADSLPSDTPSKAAPDAAGEEGSSATTTAAAMSTAAEDAVVETSEGDASANAAHSEHKKGGSASSPFLTRSTGEGLGHLEQQDENEQQSKETEGAAAREERSASPIPTPTTPVEESEEDRIILGPSTLNPETGKRVYSQDFLLLFQQLPTCREKPEGLLEIDDIIPGSGKPKAQGGRSGPGALLVAPHGYAV</sequence>
<dbReference type="EMBL" id="KB008036">
    <property type="protein sequence ID" value="ELR15138.1"/>
    <property type="molecule type" value="Genomic_DNA"/>
</dbReference>
<dbReference type="GeneID" id="14915653"/>
<keyword evidence="3" id="KW-1185">Reference proteome</keyword>
<organism evidence="2 3">
    <name type="scientific">Acanthamoeba castellanii (strain ATCC 30010 / Neff)</name>
    <dbReference type="NCBI Taxonomy" id="1257118"/>
    <lineage>
        <taxon>Eukaryota</taxon>
        <taxon>Amoebozoa</taxon>
        <taxon>Discosea</taxon>
        <taxon>Longamoebia</taxon>
        <taxon>Centramoebida</taxon>
        <taxon>Acanthamoebidae</taxon>
        <taxon>Acanthamoeba</taxon>
    </lineage>
</organism>
<dbReference type="AlphaFoldDB" id="L8GR68"/>
<feature type="region of interest" description="Disordered" evidence="1">
    <location>
        <begin position="1"/>
        <end position="147"/>
    </location>
</feature>
<dbReference type="RefSeq" id="XP_004337151.1">
    <property type="nucleotide sequence ID" value="XM_004337103.1"/>
</dbReference>
<dbReference type="VEuPathDB" id="AmoebaDB:ACA1_216400"/>
<gene>
    <name evidence="2" type="ORF">ACA1_216400</name>
</gene>
<dbReference type="Proteomes" id="UP000011083">
    <property type="component" value="Unassembled WGS sequence"/>
</dbReference>
<reference evidence="2 3" key="1">
    <citation type="journal article" date="2013" name="Genome Biol.">
        <title>Genome of Acanthamoeba castellanii highlights extensive lateral gene transfer and early evolution of tyrosine kinase signaling.</title>
        <authorList>
            <person name="Clarke M."/>
            <person name="Lohan A.J."/>
            <person name="Liu B."/>
            <person name="Lagkouvardos I."/>
            <person name="Roy S."/>
            <person name="Zafar N."/>
            <person name="Bertelli C."/>
            <person name="Schilde C."/>
            <person name="Kianianmomeni A."/>
            <person name="Burglin T.R."/>
            <person name="Frech C."/>
            <person name="Turcotte B."/>
            <person name="Kopec K.O."/>
            <person name="Synnott J.M."/>
            <person name="Choo C."/>
            <person name="Paponov I."/>
            <person name="Finkler A."/>
            <person name="Soon Heng Tan C."/>
            <person name="Hutchins A.P."/>
            <person name="Weinmeier T."/>
            <person name="Rattei T."/>
            <person name="Chu J.S."/>
            <person name="Gimenez G."/>
            <person name="Irimia M."/>
            <person name="Rigden D.J."/>
            <person name="Fitzpatrick D.A."/>
            <person name="Lorenzo-Morales J."/>
            <person name="Bateman A."/>
            <person name="Chiu C.H."/>
            <person name="Tang P."/>
            <person name="Hegemann P."/>
            <person name="Fromm H."/>
            <person name="Raoult D."/>
            <person name="Greub G."/>
            <person name="Miranda-Saavedra D."/>
            <person name="Chen N."/>
            <person name="Nash P."/>
            <person name="Ginger M.L."/>
            <person name="Horn M."/>
            <person name="Schaap P."/>
            <person name="Caler L."/>
            <person name="Loftus B."/>
        </authorList>
    </citation>
    <scope>NUCLEOTIDE SEQUENCE [LARGE SCALE GENOMIC DNA]</scope>
    <source>
        <strain evidence="2 3">Neff</strain>
    </source>
</reference>
<feature type="compositionally biased region" description="Polar residues" evidence="1">
    <location>
        <begin position="1"/>
        <end position="11"/>
    </location>
</feature>
<proteinExistence type="predicted"/>
<evidence type="ECO:0000256" key="1">
    <source>
        <dbReference type="SAM" id="MobiDB-lite"/>
    </source>
</evidence>
<dbReference type="KEGG" id="acan:ACA1_216400"/>
<accession>L8GR68</accession>
<dbReference type="OrthoDB" id="8961546at2759"/>
<evidence type="ECO:0000313" key="3">
    <source>
        <dbReference type="Proteomes" id="UP000011083"/>
    </source>
</evidence>
<evidence type="ECO:0000313" key="2">
    <source>
        <dbReference type="EMBL" id="ELR15138.1"/>
    </source>
</evidence>
<feature type="region of interest" description="Disordered" evidence="1">
    <location>
        <begin position="183"/>
        <end position="206"/>
    </location>
</feature>
<feature type="compositionally biased region" description="Polar residues" evidence="1">
    <location>
        <begin position="76"/>
        <end position="86"/>
    </location>
</feature>
<feature type="compositionally biased region" description="Low complexity" evidence="1">
    <location>
        <begin position="34"/>
        <end position="52"/>
    </location>
</feature>